<name>A0A1H3E980_9EURY</name>
<organism evidence="3 4">
    <name type="scientific">Halobellus clavatus</name>
    <dbReference type="NCBI Taxonomy" id="660517"/>
    <lineage>
        <taxon>Archaea</taxon>
        <taxon>Methanobacteriati</taxon>
        <taxon>Methanobacteriota</taxon>
        <taxon>Stenosarchaea group</taxon>
        <taxon>Halobacteria</taxon>
        <taxon>Halobacteriales</taxon>
        <taxon>Haloferacaceae</taxon>
        <taxon>Halobellus</taxon>
    </lineage>
</organism>
<evidence type="ECO:0000313" key="4">
    <source>
        <dbReference type="Proteomes" id="UP000199170"/>
    </source>
</evidence>
<evidence type="ECO:0000313" key="3">
    <source>
        <dbReference type="EMBL" id="SDX75231.1"/>
    </source>
</evidence>
<protein>
    <submittedName>
        <fullName evidence="3">Uncharacterized protein</fullName>
    </submittedName>
</protein>
<feature type="region of interest" description="Disordered" evidence="1">
    <location>
        <begin position="49"/>
        <end position="75"/>
    </location>
</feature>
<dbReference type="AlphaFoldDB" id="A0A1H3E980"/>
<feature type="compositionally biased region" description="Acidic residues" evidence="1">
    <location>
        <begin position="55"/>
        <end position="75"/>
    </location>
</feature>
<sequence>MQTRLQRASLVVVLLLVVSGVGTVQAGASPVDGDHAVVENLDATEQSLSPVSDIGELDGEEKEGEDAEDSDEDETGASLIGDWWGLGGEVSEAPYIGVVEAGVVFLLVGVLGYSLAKRKRLLPVQYRRYQLQTHQWIVLIGTALTLPHFIAVEEWEGLGLAVAVLLGVEVASGLYGRYLHRHVVRLGRGDETPSVVGRVLTVTKETLFSRWRRIHVLLTVVTAIILVLHIITAIGD</sequence>
<keyword evidence="2" id="KW-1133">Transmembrane helix</keyword>
<keyword evidence="2" id="KW-0472">Membrane</keyword>
<feature type="transmembrane region" description="Helical" evidence="2">
    <location>
        <begin position="93"/>
        <end position="115"/>
    </location>
</feature>
<reference evidence="4" key="1">
    <citation type="submission" date="2016-10" db="EMBL/GenBank/DDBJ databases">
        <authorList>
            <person name="Varghese N."/>
            <person name="Submissions S."/>
        </authorList>
    </citation>
    <scope>NUCLEOTIDE SEQUENCE [LARGE SCALE GENOMIC DNA]</scope>
    <source>
        <strain evidence="4">CGMCC 1.10118</strain>
    </source>
</reference>
<feature type="transmembrane region" description="Helical" evidence="2">
    <location>
        <begin position="214"/>
        <end position="234"/>
    </location>
</feature>
<dbReference type="EMBL" id="FNPB01000002">
    <property type="protein sequence ID" value="SDX75231.1"/>
    <property type="molecule type" value="Genomic_DNA"/>
</dbReference>
<evidence type="ECO:0000256" key="1">
    <source>
        <dbReference type="SAM" id="MobiDB-lite"/>
    </source>
</evidence>
<keyword evidence="4" id="KW-1185">Reference proteome</keyword>
<evidence type="ECO:0000256" key="2">
    <source>
        <dbReference type="SAM" id="Phobius"/>
    </source>
</evidence>
<gene>
    <name evidence="3" type="ORF">SAMN04487946_102123</name>
</gene>
<keyword evidence="2" id="KW-0812">Transmembrane</keyword>
<accession>A0A1H3E980</accession>
<dbReference type="Proteomes" id="UP000199170">
    <property type="component" value="Unassembled WGS sequence"/>
</dbReference>
<proteinExistence type="predicted"/>
<feature type="transmembrane region" description="Helical" evidence="2">
    <location>
        <begin position="158"/>
        <end position="178"/>
    </location>
</feature>
<dbReference type="STRING" id="660517.SAMN04487946_102123"/>
<feature type="transmembrane region" description="Helical" evidence="2">
    <location>
        <begin position="136"/>
        <end position="152"/>
    </location>
</feature>